<evidence type="ECO:0000313" key="12">
    <source>
        <dbReference type="Proteomes" id="UP000678499"/>
    </source>
</evidence>
<protein>
    <recommendedName>
        <fullName evidence="10">Hexosyltransferase</fullName>
        <ecNumber evidence="10">2.4.1.-</ecNumber>
    </recommendedName>
</protein>
<keyword evidence="3 10" id="KW-0328">Glycosyltransferase</keyword>
<evidence type="ECO:0000256" key="4">
    <source>
        <dbReference type="ARBA" id="ARBA00022679"/>
    </source>
</evidence>
<evidence type="ECO:0000256" key="5">
    <source>
        <dbReference type="ARBA" id="ARBA00022692"/>
    </source>
</evidence>
<keyword evidence="9 10" id="KW-0472">Membrane</keyword>
<evidence type="ECO:0000256" key="6">
    <source>
        <dbReference type="ARBA" id="ARBA00022968"/>
    </source>
</evidence>
<organism evidence="11">
    <name type="scientific">Notodromas monacha</name>
    <dbReference type="NCBI Taxonomy" id="399045"/>
    <lineage>
        <taxon>Eukaryota</taxon>
        <taxon>Metazoa</taxon>
        <taxon>Ecdysozoa</taxon>
        <taxon>Arthropoda</taxon>
        <taxon>Crustacea</taxon>
        <taxon>Oligostraca</taxon>
        <taxon>Ostracoda</taxon>
        <taxon>Podocopa</taxon>
        <taxon>Podocopida</taxon>
        <taxon>Cypridocopina</taxon>
        <taxon>Cypridoidea</taxon>
        <taxon>Cyprididae</taxon>
        <taxon>Notodromas</taxon>
    </lineage>
</organism>
<dbReference type="Proteomes" id="UP000678499">
    <property type="component" value="Unassembled WGS sequence"/>
</dbReference>
<name>A0A7R9BU66_9CRUS</name>
<keyword evidence="4" id="KW-0808">Transferase</keyword>
<keyword evidence="12" id="KW-1185">Reference proteome</keyword>
<feature type="transmembrane region" description="Helical" evidence="10">
    <location>
        <begin position="26"/>
        <end position="47"/>
    </location>
</feature>
<evidence type="ECO:0000256" key="3">
    <source>
        <dbReference type="ARBA" id="ARBA00022676"/>
    </source>
</evidence>
<comment type="similarity">
    <text evidence="2 10">Belongs to the glycosyltransferase 31 family.</text>
</comment>
<dbReference type="InterPro" id="IPR002659">
    <property type="entry name" value="Glyco_trans_31"/>
</dbReference>
<dbReference type="Pfam" id="PF01762">
    <property type="entry name" value="Galactosyl_T"/>
    <property type="match status" value="1"/>
</dbReference>
<dbReference type="OrthoDB" id="5512589at2759"/>
<proteinExistence type="inferred from homology"/>
<keyword evidence="8 10" id="KW-0333">Golgi apparatus</keyword>
<keyword evidence="6 10" id="KW-0735">Signal-anchor</keyword>
<comment type="subcellular location">
    <subcellularLocation>
        <location evidence="1 10">Golgi apparatus membrane</location>
        <topology evidence="1 10">Single-pass type II membrane protein</topology>
    </subcellularLocation>
</comment>
<keyword evidence="7 10" id="KW-1133">Transmembrane helix</keyword>
<dbReference type="GO" id="GO:0000139">
    <property type="term" value="C:Golgi membrane"/>
    <property type="evidence" value="ECO:0007669"/>
    <property type="project" value="UniProtKB-SubCell"/>
</dbReference>
<dbReference type="EMBL" id="OA884807">
    <property type="protein sequence ID" value="CAD7281325.1"/>
    <property type="molecule type" value="Genomic_DNA"/>
</dbReference>
<dbReference type="EC" id="2.4.1.-" evidence="10"/>
<accession>A0A7R9BU66</accession>
<evidence type="ECO:0000313" key="11">
    <source>
        <dbReference type="EMBL" id="CAD7281325.1"/>
    </source>
</evidence>
<dbReference type="AlphaFoldDB" id="A0A7R9BU66"/>
<dbReference type="GO" id="GO:0016758">
    <property type="term" value="F:hexosyltransferase activity"/>
    <property type="evidence" value="ECO:0007669"/>
    <property type="project" value="InterPro"/>
</dbReference>
<evidence type="ECO:0000256" key="2">
    <source>
        <dbReference type="ARBA" id="ARBA00008661"/>
    </source>
</evidence>
<gene>
    <name evidence="11" type="ORF">NMOB1V02_LOCUS8972</name>
</gene>
<evidence type="ECO:0000256" key="9">
    <source>
        <dbReference type="ARBA" id="ARBA00023136"/>
    </source>
</evidence>
<dbReference type="Gene3D" id="3.90.550.50">
    <property type="match status" value="1"/>
</dbReference>
<sequence length="385" mass="44406">MIEDQGLRIRRSRMPRRVVSRLRRRIILTIVTVGIFLTMIALETHFWEESHIWGKIAWSTRCFIPFMREPLAELLVAPNVTMPDGSVRKCTKLAEVFVPGFRIPTKNACDEGVRLLVTVISHPKNLTSRNAIRATWGNMLKETGYAQVLFFFGRVRDRSTQKRINAESQVYRDIVQTNNPEDWKTLVLKEYAALIWIKTHCRNVKAILKTDDDVYVNPKNLIQYFETVKLKENVITGVKNPGLCNDWNQRDFKNLILDSSLPDNAYPLKHYPPHLAMNYFYTFETLGPLIDAGKRINFWAMNGDLFISGLLTALANVTVVNDARFAVLFGDTALNLIPSSRTWKFFFSQAIVVAHNPIHKPHERHHLYPEALFQIHKILFGSSLQ</sequence>
<dbReference type="EMBL" id="CAJPEX010002770">
    <property type="protein sequence ID" value="CAG0921477.1"/>
    <property type="molecule type" value="Genomic_DNA"/>
</dbReference>
<dbReference type="PANTHER" id="PTHR11214:SF378">
    <property type="entry name" value="BETA-1,3-GALACTOSYLTRANSFERASE 4"/>
    <property type="match status" value="1"/>
</dbReference>
<dbReference type="PANTHER" id="PTHR11214">
    <property type="entry name" value="BETA-1,3-N-ACETYLGLUCOSAMINYLTRANSFERASE"/>
    <property type="match status" value="1"/>
</dbReference>
<evidence type="ECO:0000256" key="1">
    <source>
        <dbReference type="ARBA" id="ARBA00004323"/>
    </source>
</evidence>
<evidence type="ECO:0000256" key="7">
    <source>
        <dbReference type="ARBA" id="ARBA00022989"/>
    </source>
</evidence>
<dbReference type="GO" id="GO:0006493">
    <property type="term" value="P:protein O-linked glycosylation"/>
    <property type="evidence" value="ECO:0007669"/>
    <property type="project" value="TreeGrafter"/>
</dbReference>
<evidence type="ECO:0000256" key="8">
    <source>
        <dbReference type="ARBA" id="ARBA00023034"/>
    </source>
</evidence>
<evidence type="ECO:0000256" key="10">
    <source>
        <dbReference type="RuleBase" id="RU363063"/>
    </source>
</evidence>
<reference evidence="11" key="1">
    <citation type="submission" date="2020-11" db="EMBL/GenBank/DDBJ databases">
        <authorList>
            <person name="Tran Van P."/>
        </authorList>
    </citation>
    <scope>NUCLEOTIDE SEQUENCE</scope>
</reference>
<keyword evidence="5 10" id="KW-0812">Transmembrane</keyword>